<protein>
    <submittedName>
        <fullName evidence="7">Protein kinase domain-containing protein</fullName>
    </submittedName>
</protein>
<name>A0A699YL39_HAELA</name>
<evidence type="ECO:0000256" key="2">
    <source>
        <dbReference type="ARBA" id="ARBA00022679"/>
    </source>
</evidence>
<dbReference type="EMBL" id="BLLF01000296">
    <property type="protein sequence ID" value="GFH10221.1"/>
    <property type="molecule type" value="Genomic_DNA"/>
</dbReference>
<dbReference type="GO" id="GO:0035556">
    <property type="term" value="P:intracellular signal transduction"/>
    <property type="evidence" value="ECO:0007669"/>
    <property type="project" value="TreeGrafter"/>
</dbReference>
<dbReference type="Gene3D" id="1.10.510.10">
    <property type="entry name" value="Transferase(Phosphotransferase) domain 1"/>
    <property type="match status" value="2"/>
</dbReference>
<dbReference type="GO" id="GO:0005524">
    <property type="term" value="F:ATP binding"/>
    <property type="evidence" value="ECO:0007669"/>
    <property type="project" value="UniProtKB-KW"/>
</dbReference>
<sequence>MPVTPPAKDPLAGHERYEKIQDLSSGSFGFVQFKEVFVTKEFICIAMEFATGGNLFNYVQQAGRLKEPAARWFLQQLVIGLDYCHRKGVVNRDIKLENTLLQMVPGLPLPLLKICDFGYSKAHFMSAPKSKAGAGGPGGLNPQQRVQMMMGRILGMQWTIPPDVPVSLECRDLLCRLLVADPARRITMAQISQHPWFLQNLPPDALAMNANFLSSADFTSVQSVEDIQRIIQIAQTPGPGKFDFNKGDAAIDQFIDDELAGGSGSLSLDLDRL</sequence>
<reference evidence="7 8" key="1">
    <citation type="submission" date="2020-02" db="EMBL/GenBank/DDBJ databases">
        <title>Draft genome sequence of Haematococcus lacustris strain NIES-144.</title>
        <authorList>
            <person name="Morimoto D."/>
            <person name="Nakagawa S."/>
            <person name="Yoshida T."/>
            <person name="Sawayama S."/>
        </authorList>
    </citation>
    <scope>NUCLEOTIDE SEQUENCE [LARGE SCALE GENOMIC DNA]</scope>
    <source>
        <strain evidence="7 8">NIES-144</strain>
    </source>
</reference>
<keyword evidence="3" id="KW-0547">Nucleotide-binding</keyword>
<proteinExistence type="predicted"/>
<dbReference type="PROSITE" id="PS50011">
    <property type="entry name" value="PROTEIN_KINASE_DOM"/>
    <property type="match status" value="1"/>
</dbReference>
<evidence type="ECO:0000259" key="6">
    <source>
        <dbReference type="PROSITE" id="PS50011"/>
    </source>
</evidence>
<evidence type="ECO:0000256" key="4">
    <source>
        <dbReference type="ARBA" id="ARBA00022777"/>
    </source>
</evidence>
<gene>
    <name evidence="7" type="ORF">HaLaN_05495</name>
</gene>
<comment type="caution">
    <text evidence="7">The sequence shown here is derived from an EMBL/GenBank/DDBJ whole genome shotgun (WGS) entry which is preliminary data.</text>
</comment>
<keyword evidence="8" id="KW-1185">Reference proteome</keyword>
<dbReference type="Pfam" id="PF00069">
    <property type="entry name" value="Pkinase"/>
    <property type="match status" value="1"/>
</dbReference>
<dbReference type="GO" id="GO:0004674">
    <property type="term" value="F:protein serine/threonine kinase activity"/>
    <property type="evidence" value="ECO:0007669"/>
    <property type="project" value="UniProtKB-KW"/>
</dbReference>
<keyword evidence="5" id="KW-0067">ATP-binding</keyword>
<keyword evidence="4 7" id="KW-0418">Kinase</keyword>
<keyword evidence="2" id="KW-0808">Transferase</keyword>
<accession>A0A699YL39</accession>
<dbReference type="InterPro" id="IPR000719">
    <property type="entry name" value="Prot_kinase_dom"/>
</dbReference>
<dbReference type="Proteomes" id="UP000485058">
    <property type="component" value="Unassembled WGS sequence"/>
</dbReference>
<dbReference type="PANTHER" id="PTHR24346:SF82">
    <property type="entry name" value="KP78A-RELATED"/>
    <property type="match status" value="1"/>
</dbReference>
<dbReference type="InterPro" id="IPR011009">
    <property type="entry name" value="Kinase-like_dom_sf"/>
</dbReference>
<evidence type="ECO:0000256" key="1">
    <source>
        <dbReference type="ARBA" id="ARBA00022527"/>
    </source>
</evidence>
<feature type="domain" description="Protein kinase" evidence="6">
    <location>
        <begin position="1"/>
        <end position="273"/>
    </location>
</feature>
<keyword evidence="1" id="KW-0723">Serine/threonine-protein kinase</keyword>
<dbReference type="AlphaFoldDB" id="A0A699YL39"/>
<evidence type="ECO:0000313" key="8">
    <source>
        <dbReference type="Proteomes" id="UP000485058"/>
    </source>
</evidence>
<evidence type="ECO:0000256" key="5">
    <source>
        <dbReference type="ARBA" id="ARBA00022840"/>
    </source>
</evidence>
<dbReference type="PANTHER" id="PTHR24346">
    <property type="entry name" value="MAP/MICROTUBULE AFFINITY-REGULATING KINASE"/>
    <property type="match status" value="1"/>
</dbReference>
<organism evidence="7 8">
    <name type="scientific">Haematococcus lacustris</name>
    <name type="common">Green alga</name>
    <name type="synonym">Haematococcus pluvialis</name>
    <dbReference type="NCBI Taxonomy" id="44745"/>
    <lineage>
        <taxon>Eukaryota</taxon>
        <taxon>Viridiplantae</taxon>
        <taxon>Chlorophyta</taxon>
        <taxon>core chlorophytes</taxon>
        <taxon>Chlorophyceae</taxon>
        <taxon>CS clade</taxon>
        <taxon>Chlamydomonadales</taxon>
        <taxon>Haematococcaceae</taxon>
        <taxon>Haematococcus</taxon>
    </lineage>
</organism>
<dbReference type="SMART" id="SM00220">
    <property type="entry name" value="S_TKc"/>
    <property type="match status" value="1"/>
</dbReference>
<evidence type="ECO:0000313" key="7">
    <source>
        <dbReference type="EMBL" id="GFH10221.1"/>
    </source>
</evidence>
<dbReference type="GO" id="GO:0005737">
    <property type="term" value="C:cytoplasm"/>
    <property type="evidence" value="ECO:0007669"/>
    <property type="project" value="TreeGrafter"/>
</dbReference>
<dbReference type="SUPFAM" id="SSF56112">
    <property type="entry name" value="Protein kinase-like (PK-like)"/>
    <property type="match status" value="1"/>
</dbReference>
<evidence type="ECO:0000256" key="3">
    <source>
        <dbReference type="ARBA" id="ARBA00022741"/>
    </source>
</evidence>